<protein>
    <submittedName>
        <fullName evidence="1">Uncharacterized protein</fullName>
    </submittedName>
</protein>
<gene>
    <name evidence="1" type="ORF">K435DRAFT_879502</name>
</gene>
<organism evidence="1 2">
    <name type="scientific">Dendrothele bispora (strain CBS 962.96)</name>
    <dbReference type="NCBI Taxonomy" id="1314807"/>
    <lineage>
        <taxon>Eukaryota</taxon>
        <taxon>Fungi</taxon>
        <taxon>Dikarya</taxon>
        <taxon>Basidiomycota</taxon>
        <taxon>Agaricomycotina</taxon>
        <taxon>Agaricomycetes</taxon>
        <taxon>Agaricomycetidae</taxon>
        <taxon>Agaricales</taxon>
        <taxon>Agaricales incertae sedis</taxon>
        <taxon>Dendrothele</taxon>
    </lineage>
</organism>
<sequence length="598" mass="68163">MDTLIGVSPELIIAIASLCHRQTRRALAETNQRYRQLVQPLVFETVKISSGTQLRHLVQFVMTREDIRKRLTTILVKARSLGEQGYDTDIQADIVNHLRQLLSSSRPKILCLEGLGGGMDGLHSDRCGLAKSMVEIVSIAVERGLKQLRILNSMLSLCSMVDLLLVLGDQDMDSLELACCAPTPTSRKEMNLCSFDADNLVHQLSDFLDRRDTIRSKKNLHINVIRLWGCDLFCAIIAAYAKVLGRCHVTTIMFWCQENTISHWWLEVMAKWEGPVEGLETVWILHPDVGSVSFIPETLFNLSQLNHGLPNIVFVSANREKYPIGLTMVSFRNEYLKIMSTVDKDWNGFGAQIGRSAFWDAISTLHSDHLDDMWLLQDLFLPDLSAFDIRSSRNGARDLQLLSQETRVSAYGPAASHFKGDRTAVTRQLNVLLAEALVRLGCKIPTERFVPSQHRVLISTTPDVKFGCWYEEDKNFTQGAGHPVAQRKWLTEPGEWQNRAFKDPHIQTLIALNRRAEWNPKNPDGPEPVDLPPDIKQQYGDRRRYMTGPLQPSEWNYLESPCRPYVKGRRTYAEKYLPEHRRSLPWQSIGLRQLSRTH</sequence>
<dbReference type="AlphaFoldDB" id="A0A4S8KL65"/>
<keyword evidence="2" id="KW-1185">Reference proteome</keyword>
<evidence type="ECO:0000313" key="1">
    <source>
        <dbReference type="EMBL" id="THU76239.1"/>
    </source>
</evidence>
<evidence type="ECO:0000313" key="2">
    <source>
        <dbReference type="Proteomes" id="UP000297245"/>
    </source>
</evidence>
<dbReference type="Proteomes" id="UP000297245">
    <property type="component" value="Unassembled WGS sequence"/>
</dbReference>
<accession>A0A4S8KL65</accession>
<dbReference type="EMBL" id="ML181058">
    <property type="protein sequence ID" value="THU76239.1"/>
    <property type="molecule type" value="Genomic_DNA"/>
</dbReference>
<name>A0A4S8KL65_DENBC</name>
<reference evidence="1 2" key="1">
    <citation type="journal article" date="2019" name="Nat. Ecol. Evol.">
        <title>Megaphylogeny resolves global patterns of mushroom evolution.</title>
        <authorList>
            <person name="Varga T."/>
            <person name="Krizsan K."/>
            <person name="Foldi C."/>
            <person name="Dima B."/>
            <person name="Sanchez-Garcia M."/>
            <person name="Sanchez-Ramirez S."/>
            <person name="Szollosi G.J."/>
            <person name="Szarkandi J.G."/>
            <person name="Papp V."/>
            <person name="Albert L."/>
            <person name="Andreopoulos W."/>
            <person name="Angelini C."/>
            <person name="Antonin V."/>
            <person name="Barry K.W."/>
            <person name="Bougher N.L."/>
            <person name="Buchanan P."/>
            <person name="Buyck B."/>
            <person name="Bense V."/>
            <person name="Catcheside P."/>
            <person name="Chovatia M."/>
            <person name="Cooper J."/>
            <person name="Damon W."/>
            <person name="Desjardin D."/>
            <person name="Finy P."/>
            <person name="Geml J."/>
            <person name="Haridas S."/>
            <person name="Hughes K."/>
            <person name="Justo A."/>
            <person name="Karasinski D."/>
            <person name="Kautmanova I."/>
            <person name="Kiss B."/>
            <person name="Kocsube S."/>
            <person name="Kotiranta H."/>
            <person name="LaButti K.M."/>
            <person name="Lechner B.E."/>
            <person name="Liimatainen K."/>
            <person name="Lipzen A."/>
            <person name="Lukacs Z."/>
            <person name="Mihaltcheva S."/>
            <person name="Morgado L.N."/>
            <person name="Niskanen T."/>
            <person name="Noordeloos M.E."/>
            <person name="Ohm R.A."/>
            <person name="Ortiz-Santana B."/>
            <person name="Ovrebo C."/>
            <person name="Racz N."/>
            <person name="Riley R."/>
            <person name="Savchenko A."/>
            <person name="Shiryaev A."/>
            <person name="Soop K."/>
            <person name="Spirin V."/>
            <person name="Szebenyi C."/>
            <person name="Tomsovsky M."/>
            <person name="Tulloss R.E."/>
            <person name="Uehling J."/>
            <person name="Grigoriev I.V."/>
            <person name="Vagvolgyi C."/>
            <person name="Papp T."/>
            <person name="Martin F.M."/>
            <person name="Miettinen O."/>
            <person name="Hibbett D.S."/>
            <person name="Nagy L.G."/>
        </authorList>
    </citation>
    <scope>NUCLEOTIDE SEQUENCE [LARGE SCALE GENOMIC DNA]</scope>
    <source>
        <strain evidence="1 2">CBS 962.96</strain>
    </source>
</reference>
<proteinExistence type="predicted"/>